<protein>
    <submittedName>
        <fullName evidence="1">Aerotaxis receptor</fullName>
    </submittedName>
</protein>
<accession>A0A542Y4Z7</accession>
<dbReference type="AlphaFoldDB" id="A0A542Y4Z7"/>
<dbReference type="EMBL" id="VFON01000001">
    <property type="protein sequence ID" value="TQL43139.1"/>
    <property type="molecule type" value="Genomic_DNA"/>
</dbReference>
<dbReference type="Gene3D" id="3.30.450.20">
    <property type="entry name" value="PAS domain"/>
    <property type="match status" value="1"/>
</dbReference>
<organism evidence="1 2">
    <name type="scientific">Leucobacter komagatae</name>
    <dbReference type="NCBI Taxonomy" id="55969"/>
    <lineage>
        <taxon>Bacteria</taxon>
        <taxon>Bacillati</taxon>
        <taxon>Actinomycetota</taxon>
        <taxon>Actinomycetes</taxon>
        <taxon>Micrococcales</taxon>
        <taxon>Microbacteriaceae</taxon>
        <taxon>Leucobacter</taxon>
    </lineage>
</organism>
<gene>
    <name evidence="1" type="ORF">FB468_1154</name>
</gene>
<keyword evidence="1" id="KW-0675">Receptor</keyword>
<dbReference type="RefSeq" id="WP_141886497.1">
    <property type="nucleotide sequence ID" value="NZ_BAAAUY010000012.1"/>
</dbReference>
<comment type="caution">
    <text evidence="1">The sequence shown here is derived from an EMBL/GenBank/DDBJ whole genome shotgun (WGS) entry which is preliminary data.</text>
</comment>
<dbReference type="InterPro" id="IPR035965">
    <property type="entry name" value="PAS-like_dom_sf"/>
</dbReference>
<name>A0A542Y4Z7_9MICO</name>
<keyword evidence="2" id="KW-1185">Reference proteome</keyword>
<sequence>MSPSTTPSGAVREVGIADIFFSVTDRKGVIKHANQLFVDFAKLDWQTLSGAPHSIIRHPEMPAGVFYAMWSELLAGHPFAGHITNLAADGSAYSVYATVTPLGDDSYLSVRIRPMDEASAEFANGAYAKVAEYETELRQAGIGRRSAAEQGANRLLALISAAGHESVSALQRHTLPREIARLERRAAPIPERPGATGEVGELLTAVGAVNRALTSWTGEQHRLATLSESLRRIGKELRSELESASTGVARLSQLACERVVPKELVEPLAVWTQMQELIGTYIDGLLRVLNELDTNGMEHRFRVALAKLHTRMLAAFAAEIIDNPESETSGRQAAIALSQALRLGLSAMIEQSHSHADLTARSAATITRSVELLAIPRELLLAWRHEIDSVELPRSARRIAEQIADSANRLGAILTELRGIVDKCGEVGLGADPAALRPLIARVEAHTEAL</sequence>
<dbReference type="Proteomes" id="UP000319094">
    <property type="component" value="Unassembled WGS sequence"/>
</dbReference>
<evidence type="ECO:0000313" key="2">
    <source>
        <dbReference type="Proteomes" id="UP000319094"/>
    </source>
</evidence>
<dbReference type="SUPFAM" id="SSF55785">
    <property type="entry name" value="PYP-like sensor domain (PAS domain)"/>
    <property type="match status" value="1"/>
</dbReference>
<reference evidence="1 2" key="1">
    <citation type="submission" date="2019-06" db="EMBL/GenBank/DDBJ databases">
        <title>Sequencing the genomes of 1000 actinobacteria strains.</title>
        <authorList>
            <person name="Klenk H.-P."/>
        </authorList>
    </citation>
    <scope>NUCLEOTIDE SEQUENCE [LARGE SCALE GENOMIC DNA]</scope>
    <source>
        <strain evidence="1 2">DSM 8803</strain>
    </source>
</reference>
<dbReference type="OrthoDB" id="266313at2"/>
<evidence type="ECO:0000313" key="1">
    <source>
        <dbReference type="EMBL" id="TQL43139.1"/>
    </source>
</evidence>
<proteinExistence type="predicted"/>